<proteinExistence type="predicted"/>
<evidence type="ECO:0000313" key="1">
    <source>
        <dbReference type="EMBL" id="KKM00024.1"/>
    </source>
</evidence>
<dbReference type="AlphaFoldDB" id="A0A0F9GMM3"/>
<comment type="caution">
    <text evidence="1">The sequence shown here is derived from an EMBL/GenBank/DDBJ whole genome shotgun (WGS) entry which is preliminary data.</text>
</comment>
<accession>A0A0F9GMM3</accession>
<protein>
    <submittedName>
        <fullName evidence="1">Uncharacterized protein</fullName>
    </submittedName>
</protein>
<sequence length="58" mass="6757">MPTITVEHTADGREIVYRVYIHPGVFSWFSVEQLIRALLDEFEEQLTTALYDLKEGVE</sequence>
<gene>
    <name evidence="1" type="ORF">LCGC14_1808540</name>
</gene>
<dbReference type="EMBL" id="LAZR01017530">
    <property type="protein sequence ID" value="KKM00024.1"/>
    <property type="molecule type" value="Genomic_DNA"/>
</dbReference>
<organism evidence="1">
    <name type="scientific">marine sediment metagenome</name>
    <dbReference type="NCBI Taxonomy" id="412755"/>
    <lineage>
        <taxon>unclassified sequences</taxon>
        <taxon>metagenomes</taxon>
        <taxon>ecological metagenomes</taxon>
    </lineage>
</organism>
<reference evidence="1" key="1">
    <citation type="journal article" date="2015" name="Nature">
        <title>Complex archaea that bridge the gap between prokaryotes and eukaryotes.</title>
        <authorList>
            <person name="Spang A."/>
            <person name="Saw J.H."/>
            <person name="Jorgensen S.L."/>
            <person name="Zaremba-Niedzwiedzka K."/>
            <person name="Martijn J."/>
            <person name="Lind A.E."/>
            <person name="van Eijk R."/>
            <person name="Schleper C."/>
            <person name="Guy L."/>
            <person name="Ettema T.J."/>
        </authorList>
    </citation>
    <scope>NUCLEOTIDE SEQUENCE</scope>
</reference>
<name>A0A0F9GMM3_9ZZZZ</name>